<gene>
    <name evidence="2" type="ORF">A3Q56_06942</name>
</gene>
<organism evidence="2 3">
    <name type="scientific">Intoshia linei</name>
    <dbReference type="NCBI Taxonomy" id="1819745"/>
    <lineage>
        <taxon>Eukaryota</taxon>
        <taxon>Metazoa</taxon>
        <taxon>Spiralia</taxon>
        <taxon>Lophotrochozoa</taxon>
        <taxon>Mesozoa</taxon>
        <taxon>Orthonectida</taxon>
        <taxon>Rhopaluridae</taxon>
        <taxon>Intoshia</taxon>
    </lineage>
</organism>
<keyword evidence="3" id="KW-1185">Reference proteome</keyword>
<feature type="domain" description="Integrator complex subunit 1 R3" evidence="1">
    <location>
        <begin position="912"/>
        <end position="1010"/>
    </location>
</feature>
<comment type="caution">
    <text evidence="2">The sequence shown here is derived from an EMBL/GenBank/DDBJ whole genome shotgun (WGS) entry which is preliminary data.</text>
</comment>
<dbReference type="EMBL" id="LWCA01001335">
    <property type="protein sequence ID" value="OAF65351.1"/>
    <property type="molecule type" value="Genomic_DNA"/>
</dbReference>
<dbReference type="Pfam" id="PF22927">
    <property type="entry name" value="INT1_R3"/>
    <property type="match status" value="1"/>
</dbReference>
<protein>
    <recommendedName>
        <fullName evidence="1">Integrator complex subunit 1 R3 domain-containing protein</fullName>
    </recommendedName>
</protein>
<dbReference type="AlphaFoldDB" id="A0A177AVA6"/>
<dbReference type="Proteomes" id="UP000078046">
    <property type="component" value="Unassembled WGS sequence"/>
</dbReference>
<evidence type="ECO:0000313" key="3">
    <source>
        <dbReference type="Proteomes" id="UP000078046"/>
    </source>
</evidence>
<proteinExistence type="predicted"/>
<evidence type="ECO:0000259" key="1">
    <source>
        <dbReference type="Pfam" id="PF22927"/>
    </source>
</evidence>
<evidence type="ECO:0000313" key="2">
    <source>
        <dbReference type="EMBL" id="OAF65351.1"/>
    </source>
</evidence>
<accession>A0A177AVA6</accession>
<feature type="non-terminal residue" evidence="2">
    <location>
        <position position="1"/>
    </location>
</feature>
<name>A0A177AVA6_9BILA</name>
<reference evidence="2 3" key="1">
    <citation type="submission" date="2016-04" db="EMBL/GenBank/DDBJ databases">
        <title>The genome of Intoshia linei affirms orthonectids as highly simplified spiralians.</title>
        <authorList>
            <person name="Mikhailov K.V."/>
            <person name="Slusarev G.S."/>
            <person name="Nikitin M.A."/>
            <person name="Logacheva M.D."/>
            <person name="Penin A."/>
            <person name="Aleoshin V."/>
            <person name="Panchin Y.V."/>
        </authorList>
    </citation>
    <scope>NUCLEOTIDE SEQUENCE [LARGE SCALE GENOMIC DNA]</scope>
    <source>
        <strain evidence="2">Intl2013</strain>
        <tissue evidence="2">Whole animal</tissue>
    </source>
</reference>
<dbReference type="InterPro" id="IPR053964">
    <property type="entry name" value="INT1_R3"/>
</dbReference>
<sequence length="1230" mass="144912">ILTDKLHSNLLVEHLDLLESWFNSTIFDHLNNFNTEIEPQDLIYANRKLKMIILLLFEFICSADCGNFREIAYHCLCDFLHIIFIKLLKLNKFESMPKLAECYENYFSQTVIIEECKMIKIETCSIPSCSKQILLLLYFDIYNLDSEIFNFDKISNIESYIKQIFNLIENETKFEIFLSFLILLLKLINLLVCQQNYQCIPKLCDILVNKHAVQFLIFWNNLNEVKTKLSVFKCVFSLDEIFVVFNSFIENIFKILTSFLTFCEFDNMEMPYLMIKIDGKDSIVPVSVFKLLIFLLSTQPFDDNLHCFNELFYTCSSLEKFKIVVKESDSHILSDDYNLLQALLGVDPESIYYKAISSFALLNLSLDSALKILNSFSVSRNCLGTLFQYLDGIVENDSHDLLMNYVSNDKNWFNFVDMLNMHLTDLHGSFDASNENKIVGFKFLHHLKQLNGQYIESPQPSFDSDECVSLLDHTLLMTSDFFKCFSNITVKDDLNQFGLLEYKIINSLYGMNLHEATEMFTHLYRFVNEFMRGSEMKSVQRSNDKLIFKIDYVFIKTLSSIYEYELITVIDEFREFIGKFKKPIAQVIEIDSEENETESNGQVHLEQILMVKFDMHSFSQRLIEISKDFKIKIHSDIISFINFNKYSENLQSVLINYFTNSEAKEKCCYRNFLQFLSRIVFDSNSNILEEFLIKNDVMLGIVKFIFENSFIDDSMIVLFFEAFFFNSEVCANNISSVILVLNELYQFSMNSRNKVKAILKNIVETMLNILDKKDLEYKKVNIAPYKVNVLIEISNDLPEKSFESYVKLLQSIFSNVDLRQISYSINLSEKMKTFLFYWSMSNPNDYMDAENMLTKKTFTTNIQSKLDTDIIMLLRESIDPIKFIELYDSSEKNVLNQTNNLEKHLAISKFYISFVIGRHPLYLLRQFPTIQCLMCGIWEYSLDQIISNKFLQICIHLLKSLNAINPKIYKHVPFHTHLSQFIATFMNLFEVNLKATHTVFLEFKRQFFFFIRLIFKFGHSFKIYKFFNDRIELSKKICESGDYRLILLISKDMKKIKYENIDSISFNLLENDYCFKPCDLDKIDLEGIDDLNYFTIFKKISEVKKNKVQSEQFHLDQLHSNLCQYLACDNHFISNAAFTFIIDSFHQSKTIKDFTFYFLRNLLEKYKVMANFTDLLAKIKTLFVRNVDYFDQLPILCFESFSNYNYDISHQFIDFIENRSTDFVKNIPAL</sequence>